<evidence type="ECO:0000256" key="2">
    <source>
        <dbReference type="ARBA" id="ARBA00009514"/>
    </source>
</evidence>
<proteinExistence type="inferred from homology"/>
<evidence type="ECO:0000259" key="6">
    <source>
        <dbReference type="Pfam" id="PF07011"/>
    </source>
</evidence>
<evidence type="ECO:0000256" key="4">
    <source>
        <dbReference type="ARBA" id="ARBA00023242"/>
    </source>
</evidence>
<organism evidence="7 8">
    <name type="scientific">Populus tomentosa</name>
    <name type="common">Chinese white poplar</name>
    <dbReference type="NCBI Taxonomy" id="118781"/>
    <lineage>
        <taxon>Eukaryota</taxon>
        <taxon>Viridiplantae</taxon>
        <taxon>Streptophyta</taxon>
        <taxon>Embryophyta</taxon>
        <taxon>Tracheophyta</taxon>
        <taxon>Spermatophyta</taxon>
        <taxon>Magnoliopsida</taxon>
        <taxon>eudicotyledons</taxon>
        <taxon>Gunneridae</taxon>
        <taxon>Pentapetalae</taxon>
        <taxon>rosids</taxon>
        <taxon>fabids</taxon>
        <taxon>Malpighiales</taxon>
        <taxon>Salicaceae</taxon>
        <taxon>Saliceae</taxon>
        <taxon>Populus</taxon>
    </lineage>
</organism>
<keyword evidence="4" id="KW-0539">Nucleus</keyword>
<dbReference type="AlphaFoldDB" id="A0A8X8DDK5"/>
<keyword evidence="3" id="KW-0090">Biological rhythms</keyword>
<comment type="similarity">
    <text evidence="2">Belongs to the EARLY FLOWERING 4 family.</text>
</comment>
<accession>A0A8X8DDK5</accession>
<evidence type="ECO:0000256" key="3">
    <source>
        <dbReference type="ARBA" id="ARBA00023108"/>
    </source>
</evidence>
<comment type="caution">
    <text evidence="7">The sequence shown here is derived from an EMBL/GenBank/DDBJ whole genome shotgun (WGS) entry which is preliminary data.</text>
</comment>
<dbReference type="GO" id="GO:0005634">
    <property type="term" value="C:nucleus"/>
    <property type="evidence" value="ECO:0007669"/>
    <property type="project" value="UniProtKB-SubCell"/>
</dbReference>
<dbReference type="GO" id="GO:0042753">
    <property type="term" value="P:positive regulation of circadian rhythm"/>
    <property type="evidence" value="ECO:0007669"/>
    <property type="project" value="InterPro"/>
</dbReference>
<dbReference type="PANTHER" id="PTHR33469:SF31">
    <property type="entry name" value="PROTEIN EARLY FLOWERING 4 DOMAIN-CONTAINING PROTEIN"/>
    <property type="match status" value="1"/>
</dbReference>
<feature type="domain" description="Protein EARLY FLOWERING 4" evidence="6">
    <location>
        <begin position="14"/>
        <end position="95"/>
    </location>
</feature>
<dbReference type="Pfam" id="PF07011">
    <property type="entry name" value="Elf4"/>
    <property type="match status" value="1"/>
</dbReference>
<gene>
    <name evidence="7" type="ORF">POTOM_004937</name>
</gene>
<protein>
    <recommendedName>
        <fullName evidence="6">Protein EARLY FLOWERING 4 domain-containing protein</fullName>
    </recommendedName>
</protein>
<dbReference type="GO" id="GO:0048511">
    <property type="term" value="P:rhythmic process"/>
    <property type="evidence" value="ECO:0007669"/>
    <property type="project" value="UniProtKB-KW"/>
</dbReference>
<keyword evidence="8" id="KW-1185">Reference proteome</keyword>
<comment type="subcellular location">
    <subcellularLocation>
        <location evidence="1">Nucleus</location>
    </subcellularLocation>
</comment>
<dbReference type="Proteomes" id="UP000886885">
    <property type="component" value="Chromosome 1D"/>
</dbReference>
<dbReference type="OrthoDB" id="1895690at2759"/>
<dbReference type="PANTHER" id="PTHR33469">
    <property type="entry name" value="PROTEIN ELF4-LIKE 4"/>
    <property type="match status" value="1"/>
</dbReference>
<evidence type="ECO:0000256" key="1">
    <source>
        <dbReference type="ARBA" id="ARBA00004123"/>
    </source>
</evidence>
<evidence type="ECO:0000313" key="7">
    <source>
        <dbReference type="EMBL" id="KAG6788859.1"/>
    </source>
</evidence>
<evidence type="ECO:0000256" key="5">
    <source>
        <dbReference type="SAM" id="MobiDB-lite"/>
    </source>
</evidence>
<reference evidence="7" key="1">
    <citation type="journal article" date="2020" name="bioRxiv">
        <title>Hybrid origin of Populus tomentosa Carr. identified through genome sequencing and phylogenomic analysis.</title>
        <authorList>
            <person name="An X."/>
            <person name="Gao K."/>
            <person name="Chen Z."/>
            <person name="Li J."/>
            <person name="Yang X."/>
            <person name="Yang X."/>
            <person name="Zhou J."/>
            <person name="Guo T."/>
            <person name="Zhao T."/>
            <person name="Huang S."/>
            <person name="Miao D."/>
            <person name="Khan W.U."/>
            <person name="Rao P."/>
            <person name="Ye M."/>
            <person name="Lei B."/>
            <person name="Liao W."/>
            <person name="Wang J."/>
            <person name="Ji L."/>
            <person name="Li Y."/>
            <person name="Guo B."/>
            <person name="Mustafa N.S."/>
            <person name="Li S."/>
            <person name="Yun Q."/>
            <person name="Keller S.R."/>
            <person name="Mao J."/>
            <person name="Zhang R."/>
            <person name="Strauss S.H."/>
        </authorList>
    </citation>
    <scope>NUCLEOTIDE SEQUENCE</scope>
    <source>
        <strain evidence="7">GM15</strain>
        <tissue evidence="7">Leaf</tissue>
    </source>
</reference>
<dbReference type="InterPro" id="IPR040462">
    <property type="entry name" value="EARLY_FLOWERING_4"/>
</dbReference>
<dbReference type="EMBL" id="JAAWWB010000002">
    <property type="protein sequence ID" value="KAG6788859.1"/>
    <property type="molecule type" value="Genomic_DNA"/>
</dbReference>
<evidence type="ECO:0000313" key="8">
    <source>
        <dbReference type="Proteomes" id="UP000886885"/>
    </source>
</evidence>
<feature type="region of interest" description="Disordered" evidence="5">
    <location>
        <begin position="87"/>
        <end position="108"/>
    </location>
</feature>
<sequence>MEGDLFSGLSNGNQVDGKVLQTFQKSFVQVQDILDQNRLLINEINQNHESKIPDNLTRNVGLIKELNNNIRRVVDLYADLSNNFTRSMEPSSEGESSGILKSNGKANSKRIRSGLLKRRHEYFKRKKDKQELKGPVNPTAVEPVETLLIFHIVFLIGMDMRMIAANGWFFGFDFVAFGTVISPIIDAAQDARIRDGSITVVLIKLYIQEGFRVAEVHFRDERVLGGCCMFDMINVLCWIIAEKEEDENEMLTAGACTLLSPRLEQTANSK</sequence>
<dbReference type="GO" id="GO:0009649">
    <property type="term" value="P:entrainment of circadian clock"/>
    <property type="evidence" value="ECO:0007669"/>
    <property type="project" value="TreeGrafter"/>
</dbReference>
<dbReference type="InterPro" id="IPR009741">
    <property type="entry name" value="EARLY_FLOWERING_4_dom"/>
</dbReference>
<name>A0A8X8DDK5_POPTO</name>